<protein>
    <submittedName>
        <fullName evidence="1">Uncharacterized protein</fullName>
    </submittedName>
</protein>
<dbReference type="InterPro" id="IPR036388">
    <property type="entry name" value="WH-like_DNA-bd_sf"/>
</dbReference>
<proteinExistence type="predicted"/>
<dbReference type="InterPro" id="IPR009057">
    <property type="entry name" value="Homeodomain-like_sf"/>
</dbReference>
<dbReference type="GO" id="GO:0006313">
    <property type="term" value="P:DNA transposition"/>
    <property type="evidence" value="ECO:0007669"/>
    <property type="project" value="InterPro"/>
</dbReference>
<dbReference type="Gene3D" id="1.10.10.10">
    <property type="entry name" value="Winged helix-like DNA-binding domain superfamily/Winged helix DNA-binding domain"/>
    <property type="match status" value="1"/>
</dbReference>
<dbReference type="GO" id="GO:0004803">
    <property type="term" value="F:transposase activity"/>
    <property type="evidence" value="ECO:0007669"/>
    <property type="project" value="InterPro"/>
</dbReference>
<dbReference type="InterPro" id="IPR002514">
    <property type="entry name" value="Transposase_8"/>
</dbReference>
<dbReference type="GO" id="GO:0003677">
    <property type="term" value="F:DNA binding"/>
    <property type="evidence" value="ECO:0007669"/>
    <property type="project" value="InterPro"/>
</dbReference>
<dbReference type="EMBL" id="UINC01001103">
    <property type="protein sequence ID" value="SUZ70839.1"/>
    <property type="molecule type" value="Genomic_DNA"/>
</dbReference>
<evidence type="ECO:0000313" key="1">
    <source>
        <dbReference type="EMBL" id="SUZ70839.1"/>
    </source>
</evidence>
<accession>A0A381PXY5</accession>
<dbReference type="Pfam" id="PF01527">
    <property type="entry name" value="HTH_Tnp_1"/>
    <property type="match status" value="1"/>
</dbReference>
<dbReference type="AlphaFoldDB" id="A0A381PXY5"/>
<organism evidence="1">
    <name type="scientific">marine metagenome</name>
    <dbReference type="NCBI Taxonomy" id="408172"/>
    <lineage>
        <taxon>unclassified sequences</taxon>
        <taxon>metagenomes</taxon>
        <taxon>ecological metagenomes</taxon>
    </lineage>
</organism>
<gene>
    <name evidence="1" type="ORF">METZ01_LOCUS23693</name>
</gene>
<sequence length="207" mass="23165">MSTNSDQVKKELQNIEIAIELDRGKNIVEVAEMFGVKIPFVKAIAEKTASLDLKTKTAKIRRFSEAEREVLVGRIESGESLEDIAAEAGVTGSTLRRWCKQCGVNVPRRLEQISLAEQKEIRELLEEQDLREIARAYNISRDATEELREPAHSHLNAESLSYLFELLRELPSASSKKLCGIAKGAGLDIPESAVSSYRKRLQSLKII</sequence>
<dbReference type="SUPFAM" id="SSF46689">
    <property type="entry name" value="Homeodomain-like"/>
    <property type="match status" value="1"/>
</dbReference>
<name>A0A381PXY5_9ZZZZ</name>
<reference evidence="1" key="1">
    <citation type="submission" date="2018-05" db="EMBL/GenBank/DDBJ databases">
        <authorList>
            <person name="Lanie J.A."/>
            <person name="Ng W.-L."/>
            <person name="Kazmierczak K.M."/>
            <person name="Andrzejewski T.M."/>
            <person name="Davidsen T.M."/>
            <person name="Wayne K.J."/>
            <person name="Tettelin H."/>
            <person name="Glass J.I."/>
            <person name="Rusch D."/>
            <person name="Podicherti R."/>
            <person name="Tsui H.-C.T."/>
            <person name="Winkler M.E."/>
        </authorList>
    </citation>
    <scope>NUCLEOTIDE SEQUENCE</scope>
</reference>